<evidence type="ECO:0000256" key="4">
    <source>
        <dbReference type="SAM" id="Phobius"/>
    </source>
</evidence>
<feature type="transmembrane region" description="Helical" evidence="4">
    <location>
        <begin position="51"/>
        <end position="77"/>
    </location>
</feature>
<name>A0A0J6TAW4_9HYPH</name>
<dbReference type="EMBL" id="LABY01000013">
    <property type="protein sequence ID" value="KMO42773.1"/>
    <property type="molecule type" value="Genomic_DNA"/>
</dbReference>
<dbReference type="SUPFAM" id="SSF103473">
    <property type="entry name" value="MFS general substrate transporter"/>
    <property type="match status" value="1"/>
</dbReference>
<evidence type="ECO:0000256" key="3">
    <source>
        <dbReference type="ARBA" id="ARBA00023136"/>
    </source>
</evidence>
<evidence type="ECO:0000256" key="2">
    <source>
        <dbReference type="ARBA" id="ARBA00022989"/>
    </source>
</evidence>
<reference evidence="6 7" key="1">
    <citation type="submission" date="2015-03" db="EMBL/GenBank/DDBJ databases">
        <title>Genome sequencing of Methylobacterium variabile DSM 16961.</title>
        <authorList>
            <person name="Chaudhry V."/>
            <person name="Patil P.B."/>
        </authorList>
    </citation>
    <scope>NUCLEOTIDE SEQUENCE [LARGE SCALE GENOMIC DNA]</scope>
    <source>
        <strain evidence="6 7">DSM 16961</strain>
    </source>
</reference>
<feature type="transmembrane region" description="Helical" evidence="4">
    <location>
        <begin position="375"/>
        <end position="397"/>
    </location>
</feature>
<dbReference type="Gene3D" id="1.20.1250.20">
    <property type="entry name" value="MFS general substrate transporter like domains"/>
    <property type="match status" value="1"/>
</dbReference>
<dbReference type="PANTHER" id="PTHR23518">
    <property type="entry name" value="C-METHYLTRANSFERASE"/>
    <property type="match status" value="1"/>
</dbReference>
<dbReference type="PATRIC" id="fig|298794.3.peg.972"/>
<dbReference type="OrthoDB" id="9803985at2"/>
<feature type="transmembrane region" description="Helical" evidence="4">
    <location>
        <begin position="20"/>
        <end position="45"/>
    </location>
</feature>
<evidence type="ECO:0000259" key="5">
    <source>
        <dbReference type="PROSITE" id="PS50850"/>
    </source>
</evidence>
<feature type="transmembrane region" description="Helical" evidence="4">
    <location>
        <begin position="347"/>
        <end position="369"/>
    </location>
</feature>
<dbReference type="AlphaFoldDB" id="A0A0J6TAW4"/>
<evidence type="ECO:0000313" key="6">
    <source>
        <dbReference type="EMBL" id="KMO42773.1"/>
    </source>
</evidence>
<dbReference type="InterPro" id="IPR036259">
    <property type="entry name" value="MFS_trans_sf"/>
</dbReference>
<feature type="transmembrane region" description="Helical" evidence="4">
    <location>
        <begin position="152"/>
        <end position="171"/>
    </location>
</feature>
<feature type="domain" description="Major facilitator superfamily (MFS) profile" evidence="5">
    <location>
        <begin position="19"/>
        <end position="400"/>
    </location>
</feature>
<keyword evidence="7" id="KW-1185">Reference proteome</keyword>
<proteinExistence type="predicted"/>
<keyword evidence="2 4" id="KW-1133">Transmembrane helix</keyword>
<dbReference type="Pfam" id="PF07690">
    <property type="entry name" value="MFS_1"/>
    <property type="match status" value="1"/>
</dbReference>
<dbReference type="PANTHER" id="PTHR23518:SF2">
    <property type="entry name" value="MAJOR FACILITATOR SUPERFAMILY TRANSPORTER"/>
    <property type="match status" value="1"/>
</dbReference>
<dbReference type="Proteomes" id="UP000035955">
    <property type="component" value="Unassembled WGS sequence"/>
</dbReference>
<dbReference type="RefSeq" id="WP_048442532.1">
    <property type="nucleotide sequence ID" value="NZ_LABY01000013.1"/>
</dbReference>
<feature type="transmembrane region" description="Helical" evidence="4">
    <location>
        <begin position="217"/>
        <end position="239"/>
    </location>
</feature>
<organism evidence="6 7">
    <name type="scientific">Methylobacterium variabile</name>
    <dbReference type="NCBI Taxonomy" id="298794"/>
    <lineage>
        <taxon>Bacteria</taxon>
        <taxon>Pseudomonadati</taxon>
        <taxon>Pseudomonadota</taxon>
        <taxon>Alphaproteobacteria</taxon>
        <taxon>Hyphomicrobiales</taxon>
        <taxon>Methylobacteriaceae</taxon>
        <taxon>Methylobacterium</taxon>
    </lineage>
</organism>
<evidence type="ECO:0000313" key="7">
    <source>
        <dbReference type="Proteomes" id="UP000035955"/>
    </source>
</evidence>
<feature type="transmembrane region" description="Helical" evidence="4">
    <location>
        <begin position="177"/>
        <end position="197"/>
    </location>
</feature>
<dbReference type="CDD" id="cd17370">
    <property type="entry name" value="MFS_MJ1317_like"/>
    <property type="match status" value="1"/>
</dbReference>
<sequence>MQSPSASASNARRAAIPRTVWVLGFVSLLMDVSSEIVQALLPFYLVSHLGASAAVVGFVEGLSVAIATTTKLFSGILTDWTGRRKPMVIVGYGLGAASKLIFPLAASVGWIVGAKAVDRVGKGIRGTPRDALIADVTPPELRGASFGLRKSLDTVGGFLGPLVAIGLLILFGGNVQAVFWVAAVPAFLAVALLVVGIEEPVRATPVRKDGPPRLTDVARLGRGVWLTIAVACLLTAARFSEAFLLLKSQEAGFSLTWVPITLVIMHAVYGLAAYPVGRLSDAIGRMGLLGASLVFLVAAYLVLATASSIAAFVAGIVLWGLHMGFSQGLLATLIADSAPAPLRGTAFGVFNLMTGLVVLAGNVAAGLIWDAYGSYGTFITGASLSAAGSIAFGLIAVRRARLSSTNGATRT</sequence>
<accession>A0A0J6TAW4</accession>
<evidence type="ECO:0000256" key="1">
    <source>
        <dbReference type="ARBA" id="ARBA00022692"/>
    </source>
</evidence>
<dbReference type="GO" id="GO:0022857">
    <property type="term" value="F:transmembrane transporter activity"/>
    <property type="evidence" value="ECO:0007669"/>
    <property type="project" value="InterPro"/>
</dbReference>
<dbReference type="InterPro" id="IPR011701">
    <property type="entry name" value="MFS"/>
</dbReference>
<feature type="transmembrane region" description="Helical" evidence="4">
    <location>
        <begin position="286"/>
        <end position="303"/>
    </location>
</feature>
<feature type="transmembrane region" description="Helical" evidence="4">
    <location>
        <begin position="309"/>
        <end position="335"/>
    </location>
</feature>
<comment type="caution">
    <text evidence="6">The sequence shown here is derived from an EMBL/GenBank/DDBJ whole genome shotgun (WGS) entry which is preliminary data.</text>
</comment>
<dbReference type="InterPro" id="IPR020846">
    <property type="entry name" value="MFS_dom"/>
</dbReference>
<keyword evidence="3 4" id="KW-0472">Membrane</keyword>
<dbReference type="PROSITE" id="PS50850">
    <property type="entry name" value="MFS"/>
    <property type="match status" value="1"/>
</dbReference>
<keyword evidence="1 4" id="KW-0812">Transmembrane</keyword>
<protein>
    <submittedName>
        <fullName evidence="6">MFS transporter</fullName>
    </submittedName>
</protein>
<feature type="transmembrane region" description="Helical" evidence="4">
    <location>
        <begin position="251"/>
        <end position="274"/>
    </location>
</feature>
<gene>
    <name evidence="6" type="ORF">VQ02_02310</name>
</gene>